<feature type="compositionally biased region" description="Polar residues" evidence="1">
    <location>
        <begin position="50"/>
        <end position="60"/>
    </location>
</feature>
<gene>
    <name evidence="2" type="ORF">AO440_001470</name>
</gene>
<dbReference type="Proteomes" id="UP000054886">
    <property type="component" value="Unassembled WGS sequence"/>
</dbReference>
<protein>
    <submittedName>
        <fullName evidence="2">Uncharacterized protein</fullName>
    </submittedName>
</protein>
<accession>A0A0W0DSV9</accession>
<evidence type="ECO:0000256" key="1">
    <source>
        <dbReference type="SAM" id="MobiDB-lite"/>
    </source>
</evidence>
<dbReference type="AlphaFoldDB" id="A0A0W0DSV9"/>
<organism evidence="2 3">
    <name type="scientific">Candida glabrata</name>
    <name type="common">Yeast</name>
    <name type="synonym">Torulopsis glabrata</name>
    <dbReference type="NCBI Taxonomy" id="5478"/>
    <lineage>
        <taxon>Eukaryota</taxon>
        <taxon>Fungi</taxon>
        <taxon>Dikarya</taxon>
        <taxon>Ascomycota</taxon>
        <taxon>Saccharomycotina</taxon>
        <taxon>Saccharomycetes</taxon>
        <taxon>Saccharomycetales</taxon>
        <taxon>Saccharomycetaceae</taxon>
        <taxon>Nakaseomyces</taxon>
    </lineage>
</organism>
<sequence length="60" mass="6721">MTLLLCRDSPSRMNQDDVEFPVNSRGDGDHLVLPSSQGGNDVEKHLFPQPLNQQTTRVET</sequence>
<reference evidence="2 3" key="1">
    <citation type="submission" date="2015-10" db="EMBL/GenBank/DDBJ databases">
        <title>Draft genomes sequences of Candida glabrata isolates 1A, 1B, 2A, 2B, 3A and 3B.</title>
        <authorList>
            <person name="Haavelsrud O.E."/>
            <person name="Gaustad P."/>
        </authorList>
    </citation>
    <scope>NUCLEOTIDE SEQUENCE [LARGE SCALE GENOMIC DNA]</scope>
    <source>
        <strain evidence="2">910700640</strain>
    </source>
</reference>
<evidence type="ECO:0000313" key="3">
    <source>
        <dbReference type="Proteomes" id="UP000054886"/>
    </source>
</evidence>
<dbReference type="EMBL" id="LLZZ01000181">
    <property type="protein sequence ID" value="KTA95761.1"/>
    <property type="molecule type" value="Genomic_DNA"/>
</dbReference>
<comment type="caution">
    <text evidence="2">The sequence shown here is derived from an EMBL/GenBank/DDBJ whole genome shotgun (WGS) entry which is preliminary data.</text>
</comment>
<evidence type="ECO:0000313" key="2">
    <source>
        <dbReference type="EMBL" id="KTA95761.1"/>
    </source>
</evidence>
<feature type="region of interest" description="Disordered" evidence="1">
    <location>
        <begin position="1"/>
        <end position="60"/>
    </location>
</feature>
<proteinExistence type="predicted"/>
<name>A0A0W0DSV9_CANGB</name>